<dbReference type="Proteomes" id="UP001222932">
    <property type="component" value="Unassembled WGS sequence"/>
</dbReference>
<dbReference type="InterPro" id="IPR011990">
    <property type="entry name" value="TPR-like_helical_dom_sf"/>
</dbReference>
<keyword evidence="4" id="KW-1185">Reference proteome</keyword>
<feature type="region of interest" description="Disordered" evidence="2">
    <location>
        <begin position="132"/>
        <end position="187"/>
    </location>
</feature>
<evidence type="ECO:0000313" key="4">
    <source>
        <dbReference type="Proteomes" id="UP001222932"/>
    </source>
</evidence>
<feature type="region of interest" description="Disordered" evidence="2">
    <location>
        <begin position="1024"/>
        <end position="1058"/>
    </location>
</feature>
<organism evidence="3 4">
    <name type="scientific">Cutaneotrichosporon spelunceum</name>
    <dbReference type="NCBI Taxonomy" id="1672016"/>
    <lineage>
        <taxon>Eukaryota</taxon>
        <taxon>Fungi</taxon>
        <taxon>Dikarya</taxon>
        <taxon>Basidiomycota</taxon>
        <taxon>Agaricomycotina</taxon>
        <taxon>Tremellomycetes</taxon>
        <taxon>Trichosporonales</taxon>
        <taxon>Trichosporonaceae</taxon>
        <taxon>Cutaneotrichosporon</taxon>
    </lineage>
</organism>
<evidence type="ECO:0000256" key="2">
    <source>
        <dbReference type="SAM" id="MobiDB-lite"/>
    </source>
</evidence>
<evidence type="ECO:0000256" key="1">
    <source>
        <dbReference type="ARBA" id="ARBA00022737"/>
    </source>
</evidence>
<reference evidence="3" key="1">
    <citation type="journal article" date="2023" name="BMC Genomics">
        <title>Chromosome-level genome assemblies of Cutaneotrichosporon spp. (Trichosporonales, Basidiomycota) reveal imbalanced evolution between nucleotide sequences and chromosome synteny.</title>
        <authorList>
            <person name="Kobayashi Y."/>
            <person name="Kayamori A."/>
            <person name="Aoki K."/>
            <person name="Shiwa Y."/>
            <person name="Matsutani M."/>
            <person name="Fujita N."/>
            <person name="Sugita T."/>
            <person name="Iwasaki W."/>
            <person name="Tanaka N."/>
            <person name="Takashima M."/>
        </authorList>
    </citation>
    <scope>NUCLEOTIDE SEQUENCE</scope>
    <source>
        <strain evidence="3">HIS016</strain>
    </source>
</reference>
<comment type="caution">
    <text evidence="3">The sequence shown here is derived from an EMBL/GenBank/DDBJ whole genome shotgun (WGS) entry which is preliminary data.</text>
</comment>
<keyword evidence="1" id="KW-0677">Repeat</keyword>
<feature type="region of interest" description="Disordered" evidence="2">
    <location>
        <begin position="32"/>
        <end position="63"/>
    </location>
</feature>
<evidence type="ECO:0000313" key="3">
    <source>
        <dbReference type="EMBL" id="GMK57746.1"/>
    </source>
</evidence>
<dbReference type="Gene3D" id="1.25.40.10">
    <property type="entry name" value="Tetratricopeptide repeat domain"/>
    <property type="match status" value="2"/>
</dbReference>
<gene>
    <name evidence="3" type="ORF">CspeluHIS016_0405800</name>
</gene>
<dbReference type="AlphaFoldDB" id="A0AAD3TVS0"/>
<dbReference type="PANTHER" id="PTHR47447:SF17">
    <property type="entry name" value="OS12G0638900 PROTEIN"/>
    <property type="match status" value="1"/>
</dbReference>
<dbReference type="PANTHER" id="PTHR47447">
    <property type="entry name" value="OS03G0856100 PROTEIN"/>
    <property type="match status" value="1"/>
</dbReference>
<accession>A0AAD3TVS0</accession>
<proteinExistence type="predicted"/>
<feature type="compositionally biased region" description="Basic and acidic residues" evidence="2">
    <location>
        <begin position="1027"/>
        <end position="1040"/>
    </location>
</feature>
<name>A0AAD3TVS0_9TREE</name>
<evidence type="ECO:0008006" key="5">
    <source>
        <dbReference type="Google" id="ProtNLM"/>
    </source>
</evidence>
<feature type="compositionally biased region" description="Basic and acidic residues" evidence="2">
    <location>
        <begin position="1047"/>
        <end position="1058"/>
    </location>
</feature>
<dbReference type="EMBL" id="BTCM01000004">
    <property type="protein sequence ID" value="GMK57746.1"/>
    <property type="molecule type" value="Genomic_DNA"/>
</dbReference>
<sequence>MTLVRLCPPANVNLGLARRDTATLPNSARRLAPRNQVSGPQACSPPGARASRPRLAGAAFAESSKQAERRAALPHLHGAGSPRALSASAGRYAAMAFASQPHDEAERCKGFGVDHRPPPPAPVPAAEFVPELEPEPAPAPAPAPALAESPTELFNPNLGRPRRTNPGGGLTRLDDGGSPPPYDGDDLRPVERFRRRVAYDPLGAMLWLREWSQPDLFTITTKDLRVMIYNLVTQVRPSPQLRASIDPVAANEALRIVRALLFAEPHRSHKHKYRPESSQFIGYNLKGRTLRGLFQIAIVFGAQQFIAELFAERMSEFIRTGRELLNTEWLAMDLAAAGEWQLATDLFPGPDANHPTNKYAPQVGGLPASLYTPRLVSILMTANLVLQQPSRAVQLFSLIPPGEAGQEALCGLIKAHLQLGDIAAAKRGVHAANVAGVDADAVQLALLQGHRMLGSDPQLAERVRHDLNRLGLAPRVKLANALGKLCVDSGDLGGAEGLIAEIYELERTGQLEEQQRELDETSLLALSVASRRSDAEGVKQAWALIASRPESVTDNAVAQLCRALIRIGRGQESALILEAAVTHNHSRSPWPIPTSFVPSILTGNAVLEAACASQNYQAMLDVLALMRAGGIEPDSRSVALAMTLAKATLLSSPTALTKLLEGILERTRDQPTVDQINVILTEVVRIASRQPKYQEKYLEANPVKRSIESPGSGIETRGALRHMLAKQIEILNETGQRSTGKSLSNRLLYDALAMDGVWPVQSLQKTWQSFILRGFRPKASHYLTLLQAYTRIGAMAEAEQTYALATDPRQSEHTPPTPELERLMLTSLMQGWAHAGNLKAARRVYSAIRTLPCGVDATALDVLVNAHLMADQPTRAVNLARQDIASVEPNERLVTTVAHAIRRDRDVPGCIYFMSHFTQRWQAGAAAPSDAFSARVPAPGASWELTPKLLSVVRKALNYINKTPVESMDERTREAMLLARRMLADDEVARPFPRGRRRLGVRVREHIADAMDISRNDRITAAMAADAEGRKYSGKGELKGKEKRRRTTSERREESTNP</sequence>
<protein>
    <recommendedName>
        <fullName evidence="5">Pentacotripeptide-repeat region of PRORP domain-containing protein</fullName>
    </recommendedName>
</protein>
<reference evidence="3" key="2">
    <citation type="submission" date="2023-06" db="EMBL/GenBank/DDBJ databases">
        <authorList>
            <person name="Kobayashi Y."/>
            <person name="Kayamori A."/>
            <person name="Aoki K."/>
            <person name="Shiwa Y."/>
            <person name="Fujita N."/>
            <person name="Sugita T."/>
            <person name="Iwasaki W."/>
            <person name="Tanaka N."/>
            <person name="Takashima M."/>
        </authorList>
    </citation>
    <scope>NUCLEOTIDE SEQUENCE</scope>
    <source>
        <strain evidence="3">HIS016</strain>
    </source>
</reference>